<dbReference type="EMBL" id="HE650824">
    <property type="protein sequence ID" value="CCF57750.1"/>
    <property type="molecule type" value="Genomic_DNA"/>
</dbReference>
<dbReference type="AlphaFoldDB" id="H2ATQ0"/>
<keyword evidence="3" id="KW-1185">Reference proteome</keyword>
<protein>
    <submittedName>
        <fullName evidence="2">Uncharacterized protein</fullName>
    </submittedName>
</protein>
<dbReference type="InterPro" id="IPR051402">
    <property type="entry name" value="KPR-Related"/>
</dbReference>
<gene>
    <name evidence="2" type="primary">KAFR0D01030</name>
    <name evidence="2" type="ORF">KAFR_0D01030</name>
</gene>
<reference evidence="2 3" key="1">
    <citation type="journal article" date="2011" name="Proc. Natl. Acad. Sci. U.S.A.">
        <title>Evolutionary erosion of yeast sex chromosomes by mating-type switching accidents.</title>
        <authorList>
            <person name="Gordon J.L."/>
            <person name="Armisen D."/>
            <person name="Proux-Wera E."/>
            <person name="Oheigeartaigh S.S."/>
            <person name="Byrne K.P."/>
            <person name="Wolfe K.H."/>
        </authorList>
    </citation>
    <scope>NUCLEOTIDE SEQUENCE [LARGE SCALE GENOMIC DNA]</scope>
    <source>
        <strain evidence="3">ATCC 22294 / BCRC 22015 / CBS 2517 / CECT 1963 / NBRC 1671 / NRRL Y-8276</strain>
    </source>
</reference>
<evidence type="ECO:0000256" key="1">
    <source>
        <dbReference type="SAM" id="MobiDB-lite"/>
    </source>
</evidence>
<dbReference type="GO" id="GO:0005737">
    <property type="term" value="C:cytoplasm"/>
    <property type="evidence" value="ECO:0007669"/>
    <property type="project" value="EnsemblFungi"/>
</dbReference>
<feature type="compositionally biased region" description="Acidic residues" evidence="1">
    <location>
        <begin position="487"/>
        <end position="504"/>
    </location>
</feature>
<dbReference type="KEGG" id="kaf:KAFR_0D01030"/>
<dbReference type="eggNOG" id="ENOG502QQG0">
    <property type="taxonomic scope" value="Eukaryota"/>
</dbReference>
<evidence type="ECO:0000313" key="2">
    <source>
        <dbReference type="EMBL" id="CCF57750.1"/>
    </source>
</evidence>
<proteinExistence type="predicted"/>
<dbReference type="GO" id="GO:0005628">
    <property type="term" value="C:prospore membrane"/>
    <property type="evidence" value="ECO:0007669"/>
    <property type="project" value="EnsemblFungi"/>
</dbReference>
<dbReference type="GeneID" id="13885708"/>
<name>H2ATQ0_KAZAF</name>
<feature type="compositionally biased region" description="Basic residues" evidence="1">
    <location>
        <begin position="401"/>
        <end position="425"/>
    </location>
</feature>
<feature type="compositionally biased region" description="Basic and acidic residues" evidence="1">
    <location>
        <begin position="426"/>
        <end position="436"/>
    </location>
</feature>
<dbReference type="Proteomes" id="UP000005220">
    <property type="component" value="Chromosome 4"/>
</dbReference>
<dbReference type="HOGENOM" id="CLU_022832_0_0_1"/>
<dbReference type="FunCoup" id="H2ATQ0">
    <property type="interactions" value="43"/>
</dbReference>
<organism evidence="2 3">
    <name type="scientific">Kazachstania africana (strain ATCC 22294 / BCRC 22015 / CBS 2517 / CECT 1963 / NBRC 1671 / NRRL Y-8276)</name>
    <name type="common">Yeast</name>
    <name type="synonym">Kluyveromyces africanus</name>
    <dbReference type="NCBI Taxonomy" id="1071382"/>
    <lineage>
        <taxon>Eukaryota</taxon>
        <taxon>Fungi</taxon>
        <taxon>Dikarya</taxon>
        <taxon>Ascomycota</taxon>
        <taxon>Saccharomycotina</taxon>
        <taxon>Saccharomycetes</taxon>
        <taxon>Saccharomycetales</taxon>
        <taxon>Saccharomycetaceae</taxon>
        <taxon>Kazachstania</taxon>
    </lineage>
</organism>
<feature type="region of interest" description="Disordered" evidence="1">
    <location>
        <begin position="487"/>
        <end position="521"/>
    </location>
</feature>
<accession>H2ATQ0</accession>
<sequence>MISFFGETPSTQFIGWRLSLGNAFIILASQYVSSDGLVAWKSTKLGANFYTPNIFSKDVVGLNEVLLENNNCKYNIDIVIVSGISLDSFEKNCELLSNFTNKNTIVMVSSDFACELESIALTYFAGKCKCVLSLLCEVECRQLSLGSYALVNDDHCSMTLGISYISGHYSVATPMLQNELVAIQELQNISKSKLLKFNQLLEVAEWIKIKLESDSSKMSLKIWESIIPKISLNILSIIYEEFDYETLLKTPSTEAIFKSVVTELLDICHLQCESMIEQFEDADTISFDRIIEYTKQKDKELVSTTTTEHPEYLSLPFEAYCFYHRFEYPAHILLYQQIELARNYNTSYSSLNFLFGFYSRLLSLSGLSITGGRLEQNVTMFNNRLSINIGKNELEKDEKKPKKVKKDKGNKSSKKRHNKEKKKERKPKEETLKPKLDGTFNLSSATDPNITAELETLYLGIESFTDFHFDSPSNMPINQIDGENLLETDEEESSEFSETDDSTTETDSGSENRNIPGEHSEKSVYFEDDELFKEFNYSNFQGITSTSSLHNKSISLPSLRKQQVKLESHGVVNIPHFNTKLNNIGGGFYDLETQIRTSQHLMTQEYRNFFKSLFDNNPYLVEDGLTKREVFESRQQQFANQRMNFWKRQRHFNVTRGTIPRPKTTPYEDLLNHVSVLNKGNTGDILPYTTSRYGEVDTYSTLKRSKEDILMLFGPNAGEDDSKAIKDSNE</sequence>
<dbReference type="InParanoid" id="H2ATQ0"/>
<evidence type="ECO:0000313" key="3">
    <source>
        <dbReference type="Proteomes" id="UP000005220"/>
    </source>
</evidence>
<dbReference type="OrthoDB" id="4068630at2759"/>
<dbReference type="RefSeq" id="XP_003956885.1">
    <property type="nucleotide sequence ID" value="XM_003956836.1"/>
</dbReference>
<dbReference type="STRING" id="1071382.H2ATQ0"/>
<dbReference type="GO" id="GO:0030476">
    <property type="term" value="P:ascospore wall assembly"/>
    <property type="evidence" value="ECO:0007669"/>
    <property type="project" value="EnsemblFungi"/>
</dbReference>
<dbReference type="PANTHER" id="PTHR21708:SF34">
    <property type="entry name" value="OUTER SPORE WALL PROTEIN 2"/>
    <property type="match status" value="1"/>
</dbReference>
<dbReference type="PANTHER" id="PTHR21708">
    <property type="entry name" value="PROBABLE 2-DEHYDROPANTOATE 2-REDUCTASE"/>
    <property type="match status" value="1"/>
</dbReference>
<feature type="region of interest" description="Disordered" evidence="1">
    <location>
        <begin position="392"/>
        <end position="445"/>
    </location>
</feature>